<organism evidence="1 2">
    <name type="scientific">Eubacterium multiforme</name>
    <dbReference type="NCBI Taxonomy" id="83339"/>
    <lineage>
        <taxon>Bacteria</taxon>
        <taxon>Bacillati</taxon>
        <taxon>Bacillota</taxon>
        <taxon>Clostridia</taxon>
        <taxon>Eubacteriales</taxon>
        <taxon>Eubacteriaceae</taxon>
        <taxon>Eubacterium</taxon>
    </lineage>
</organism>
<dbReference type="RefSeq" id="WP_307486921.1">
    <property type="nucleotide sequence ID" value="NZ_JAUSUF010000008.1"/>
</dbReference>
<gene>
    <name evidence="1" type="ORF">J2S18_002254</name>
</gene>
<keyword evidence="2" id="KW-1185">Reference proteome</keyword>
<evidence type="ECO:0000313" key="2">
    <source>
        <dbReference type="Proteomes" id="UP001228504"/>
    </source>
</evidence>
<proteinExistence type="predicted"/>
<comment type="caution">
    <text evidence="1">The sequence shown here is derived from an EMBL/GenBank/DDBJ whole genome shotgun (WGS) entry which is preliminary data.</text>
</comment>
<sequence>MRYTEIELKEIFENENNFEAFKNFIEEFGLYDDFYDITSKHTEERLKALIAAEADGKKILAGKLLTALQESENKREALGNIYSNKEIIDDMDLEKLYNDLTKFMTNYKKHRKPIPHENQIIEKWMRELQNNIK</sequence>
<reference evidence="1 2" key="1">
    <citation type="submission" date="2023-07" db="EMBL/GenBank/DDBJ databases">
        <title>Genomic Encyclopedia of Type Strains, Phase IV (KMG-IV): sequencing the most valuable type-strain genomes for metagenomic binning, comparative biology and taxonomic classification.</title>
        <authorList>
            <person name="Goeker M."/>
        </authorList>
    </citation>
    <scope>NUCLEOTIDE SEQUENCE [LARGE SCALE GENOMIC DNA]</scope>
    <source>
        <strain evidence="1 2">DSM 20694</strain>
    </source>
</reference>
<dbReference type="EMBL" id="JAUSUF010000008">
    <property type="protein sequence ID" value="MDQ0150311.1"/>
    <property type="molecule type" value="Genomic_DNA"/>
</dbReference>
<accession>A0ABT9UVL0</accession>
<protein>
    <submittedName>
        <fullName evidence="1">Uncharacterized protein</fullName>
    </submittedName>
</protein>
<evidence type="ECO:0000313" key="1">
    <source>
        <dbReference type="EMBL" id="MDQ0150311.1"/>
    </source>
</evidence>
<name>A0ABT9UVL0_9FIRM</name>
<dbReference type="Proteomes" id="UP001228504">
    <property type="component" value="Unassembled WGS sequence"/>
</dbReference>